<dbReference type="InterPro" id="IPR001684">
    <property type="entry name" value="Ribosomal_bL27"/>
</dbReference>
<dbReference type="PROSITE" id="PS00831">
    <property type="entry name" value="RIBOSOMAL_L27"/>
    <property type="match status" value="1"/>
</dbReference>
<dbReference type="Proteomes" id="UP000244811">
    <property type="component" value="Chromosome 3"/>
</dbReference>
<dbReference type="SUPFAM" id="SSF110324">
    <property type="entry name" value="Ribosomal L27 protein-like"/>
    <property type="match status" value="1"/>
</dbReference>
<evidence type="ECO:0000256" key="1">
    <source>
        <dbReference type="ARBA" id="ARBA00010797"/>
    </source>
</evidence>
<evidence type="ECO:0000313" key="5">
    <source>
        <dbReference type="Proteomes" id="UP000244811"/>
    </source>
</evidence>
<dbReference type="PANTHER" id="PTHR15893">
    <property type="entry name" value="RIBOSOMAL PROTEIN L27"/>
    <property type="match status" value="1"/>
</dbReference>
<dbReference type="EMBL" id="CP056070">
    <property type="protein sequence ID" value="UVC49739.1"/>
    <property type="molecule type" value="Genomic_DNA"/>
</dbReference>
<sequence>MLFHTLVVVGILMFVNVNSFLLKNHLHTLHSNYYKTDTKLFAHKTGTSNTKNNRDSRPKYLGLKRSHNMFVYTGNIIARQRGAHFKPGIGAAMGRDFTIYAKRSGRLQVLKRRISVLDLVSEQRYLKDSIKNFESPTITMFSRLWTKKSLK</sequence>
<comment type="similarity">
    <text evidence="1">Belongs to the bacterial ribosomal protein bL27 family.</text>
</comment>
<name>A0A976XIK6_THEOR</name>
<dbReference type="GO" id="GO:0005840">
    <property type="term" value="C:ribosome"/>
    <property type="evidence" value="ECO:0007669"/>
    <property type="project" value="UniProtKB-KW"/>
</dbReference>
<evidence type="ECO:0000313" key="4">
    <source>
        <dbReference type="EMBL" id="UVC49739.1"/>
    </source>
</evidence>
<evidence type="ECO:0000256" key="3">
    <source>
        <dbReference type="ARBA" id="ARBA00023274"/>
    </source>
</evidence>
<gene>
    <name evidence="4" type="ORF">MACK_003850</name>
</gene>
<reference evidence="4" key="1">
    <citation type="submission" date="2022-07" db="EMBL/GenBank/DDBJ databases">
        <title>Evaluation of T. orientalis genome assembly methods using nanopore sequencing and analysis of variation between genomes.</title>
        <authorList>
            <person name="Yam J."/>
            <person name="Micallef M.L."/>
            <person name="Liu M."/>
            <person name="Djordjevic S.P."/>
            <person name="Bogema D.R."/>
            <person name="Jenkins C."/>
        </authorList>
    </citation>
    <scope>NUCLEOTIDE SEQUENCE</scope>
    <source>
        <strain evidence="4">Goon Nure</strain>
    </source>
</reference>
<dbReference type="AlphaFoldDB" id="A0A976XIK6"/>
<dbReference type="Pfam" id="PF01016">
    <property type="entry name" value="Ribosomal_L27"/>
    <property type="match status" value="1"/>
</dbReference>
<proteinExistence type="inferred from homology"/>
<dbReference type="PANTHER" id="PTHR15893:SF0">
    <property type="entry name" value="LARGE RIBOSOMAL SUBUNIT PROTEIN BL27M"/>
    <property type="match status" value="1"/>
</dbReference>
<dbReference type="GO" id="GO:0006412">
    <property type="term" value="P:translation"/>
    <property type="evidence" value="ECO:0007669"/>
    <property type="project" value="InterPro"/>
</dbReference>
<dbReference type="Gene3D" id="2.40.50.100">
    <property type="match status" value="1"/>
</dbReference>
<protein>
    <submittedName>
        <fullName evidence="4">50S ribosomal protein L27</fullName>
    </submittedName>
</protein>
<dbReference type="GO" id="GO:0003735">
    <property type="term" value="F:structural constituent of ribosome"/>
    <property type="evidence" value="ECO:0007669"/>
    <property type="project" value="InterPro"/>
</dbReference>
<dbReference type="PRINTS" id="PR00063">
    <property type="entry name" value="RIBOSOMALL27"/>
</dbReference>
<dbReference type="GO" id="GO:1990904">
    <property type="term" value="C:ribonucleoprotein complex"/>
    <property type="evidence" value="ECO:0007669"/>
    <property type="project" value="UniProtKB-KW"/>
</dbReference>
<organism evidence="4 5">
    <name type="scientific">Theileria orientalis</name>
    <dbReference type="NCBI Taxonomy" id="68886"/>
    <lineage>
        <taxon>Eukaryota</taxon>
        <taxon>Sar</taxon>
        <taxon>Alveolata</taxon>
        <taxon>Apicomplexa</taxon>
        <taxon>Aconoidasida</taxon>
        <taxon>Piroplasmida</taxon>
        <taxon>Theileriidae</taxon>
        <taxon>Theileria</taxon>
    </lineage>
</organism>
<accession>A0A976XIK6</accession>
<evidence type="ECO:0000256" key="2">
    <source>
        <dbReference type="ARBA" id="ARBA00022980"/>
    </source>
</evidence>
<dbReference type="InterPro" id="IPR018261">
    <property type="entry name" value="Ribosomal_bL27_CS"/>
</dbReference>
<keyword evidence="3" id="KW-0687">Ribonucleoprotein</keyword>
<keyword evidence="2 4" id="KW-0689">Ribosomal protein</keyword>